<dbReference type="GO" id="GO:0008658">
    <property type="term" value="F:penicillin binding"/>
    <property type="evidence" value="ECO:0007669"/>
    <property type="project" value="InterPro"/>
</dbReference>
<dbReference type="STRING" id="863227.GCA_000373005_05380"/>
<dbReference type="InterPro" id="IPR036138">
    <property type="entry name" value="PBP_dimer_sf"/>
</dbReference>
<dbReference type="InterPro" id="IPR050515">
    <property type="entry name" value="Beta-lactam/transpept"/>
</dbReference>
<evidence type="ECO:0000256" key="13">
    <source>
        <dbReference type="ARBA" id="ARBA00023210"/>
    </source>
</evidence>
<keyword evidence="21" id="KW-1185">Reference proteome</keyword>
<evidence type="ECO:0000256" key="16">
    <source>
        <dbReference type="HAMAP-Rule" id="MF_02080"/>
    </source>
</evidence>
<dbReference type="Gene3D" id="1.10.150.770">
    <property type="match status" value="1"/>
</dbReference>
<dbReference type="GO" id="GO:0008955">
    <property type="term" value="F:peptidoglycan glycosyltransferase activity"/>
    <property type="evidence" value="ECO:0007669"/>
    <property type="project" value="InterPro"/>
</dbReference>
<evidence type="ECO:0000259" key="18">
    <source>
        <dbReference type="Pfam" id="PF00905"/>
    </source>
</evidence>
<dbReference type="GO" id="GO:0043093">
    <property type="term" value="P:FtsZ-dependent cytokinesis"/>
    <property type="evidence" value="ECO:0007669"/>
    <property type="project" value="UniProtKB-UniRule"/>
</dbReference>
<dbReference type="InterPro" id="IPR005311">
    <property type="entry name" value="PBP_dimer"/>
</dbReference>
<evidence type="ECO:0000256" key="7">
    <source>
        <dbReference type="ARBA" id="ARBA00022692"/>
    </source>
</evidence>
<dbReference type="PANTHER" id="PTHR30627:SF1">
    <property type="entry name" value="PEPTIDOGLYCAN D,D-TRANSPEPTIDASE FTSI"/>
    <property type="match status" value="1"/>
</dbReference>
<sequence>MLVKKRTSRPFAGPEKNPILAPRVPAWRSTLVMAVMGLAFGVLAARAVWVQIVAHDFHVAQGQKRYRRTVELDAMRGPIVDRHGALLAVSLTTYEIWAEPRRIERSAHVALARALALPVPELERRLATERTFVLLERHVDMQTANSIARLGLAGVTHVAASKRFYPEAESVAHVIGFTDIDDDGQEGIELAANALLGGQAGARDVIRDRLGRIVSELAPPVPACNGQTVRLTIDRRIQQLAFAQLQAALARHGAQAGSAIVLDARNGEILALANAPSFDPNQQASRKGHALRNRALTDTFEPGSTIKPLAVALALDAGLVKPTTLVETAPGHYTIGPNTIHDTSNHGTITIAEAVAKSSNVAMAKLALNLPAERIWSKYREYGIGQAPQLPFPGLAAGSMRPWQRWRPIEQATMAYGYGLSMSLLQIAEAYTAFAGDGTLRRASLVIDDQDATSDSSFDRQQARPAPRVTAPETAAAIREMLEAAAAPGGTAEGARIEGYRVGGKTGTAWKHVGTGYEKGKYRSLFVGLAPIDAPRIVVAVMIDEPEGRTYYGGKVAAPVFASIAGGTLQLLGIPPDV</sequence>
<evidence type="ECO:0000256" key="12">
    <source>
        <dbReference type="ARBA" id="ARBA00023136"/>
    </source>
</evidence>
<dbReference type="GO" id="GO:0005886">
    <property type="term" value="C:plasma membrane"/>
    <property type="evidence" value="ECO:0007669"/>
    <property type="project" value="UniProtKB-SubCell"/>
</dbReference>
<keyword evidence="2 16" id="KW-1003">Cell membrane</keyword>
<dbReference type="InterPro" id="IPR012338">
    <property type="entry name" value="Beta-lactam/transpept-like"/>
</dbReference>
<keyword evidence="8 16" id="KW-0378">Hydrolase</keyword>
<evidence type="ECO:0000256" key="5">
    <source>
        <dbReference type="ARBA" id="ARBA00022645"/>
    </source>
</evidence>
<dbReference type="EMBL" id="PNYC01000009">
    <property type="protein sequence ID" value="PMS35800.1"/>
    <property type="molecule type" value="Genomic_DNA"/>
</dbReference>
<feature type="domain" description="Penicillin-binding protein dimerisation" evidence="19">
    <location>
        <begin position="73"/>
        <end position="217"/>
    </location>
</feature>
<protein>
    <recommendedName>
        <fullName evidence="16">Peptidoglycan D,D-transpeptidase FtsI</fullName>
        <ecNumber evidence="16">3.4.16.4</ecNumber>
    </recommendedName>
    <alternativeName>
        <fullName evidence="16">Penicillin-binding protein 3</fullName>
        <shortName evidence="16">PBP-3</shortName>
    </alternativeName>
</protein>
<dbReference type="InterPro" id="IPR037532">
    <property type="entry name" value="FtsI_transpept"/>
</dbReference>
<evidence type="ECO:0000256" key="8">
    <source>
        <dbReference type="ARBA" id="ARBA00022801"/>
    </source>
</evidence>
<dbReference type="Gene3D" id="3.40.710.10">
    <property type="entry name" value="DD-peptidase/beta-lactamase superfamily"/>
    <property type="match status" value="1"/>
</dbReference>
<keyword evidence="7 16" id="KW-0812">Transmembrane</keyword>
<accession>A0A2N7X2G8</accession>
<dbReference type="RefSeq" id="WP_018443992.1">
    <property type="nucleotide sequence ID" value="NZ_KB890218.1"/>
</dbReference>
<feature type="region of interest" description="Disordered" evidence="17">
    <location>
        <begin position="451"/>
        <end position="471"/>
    </location>
</feature>
<dbReference type="PANTHER" id="PTHR30627">
    <property type="entry name" value="PEPTIDOGLYCAN D,D-TRANSPEPTIDASE"/>
    <property type="match status" value="1"/>
</dbReference>
<dbReference type="Pfam" id="PF00905">
    <property type="entry name" value="Transpeptidase"/>
    <property type="match status" value="1"/>
</dbReference>
<dbReference type="GO" id="GO:0000917">
    <property type="term" value="P:division septum assembly"/>
    <property type="evidence" value="ECO:0007669"/>
    <property type="project" value="UniProtKB-KW"/>
</dbReference>
<evidence type="ECO:0000256" key="4">
    <source>
        <dbReference type="ARBA" id="ARBA00022618"/>
    </source>
</evidence>
<evidence type="ECO:0000256" key="2">
    <source>
        <dbReference type="ARBA" id="ARBA00022475"/>
    </source>
</evidence>
<keyword evidence="11 16" id="KW-1133">Transmembrane helix</keyword>
<reference evidence="20 21" key="1">
    <citation type="submission" date="2018-01" db="EMBL/GenBank/DDBJ databases">
        <title>Whole genome analyses suggest that Burkholderia sensu lato contains two further novel genera in the rhizoxinica-symbiotica group Mycetohabitans gen. nov., and Trinickia gen. nov.: implications for the evolution of diazotrophy and nodulation in the Burkholderiaceae.</title>
        <authorList>
            <person name="Estrada-de los Santos P."/>
            <person name="Palmer M."/>
            <person name="Chavez-Ramirez B."/>
            <person name="Beukes C."/>
            <person name="Steenkamp E.T."/>
            <person name="Hirsch A.M."/>
            <person name="Manyaka P."/>
            <person name="Maluk M."/>
            <person name="Lafos M."/>
            <person name="Crook M."/>
            <person name="Gross E."/>
            <person name="Simon M.F."/>
            <person name="Bueno dos Reis Junior F."/>
            <person name="Poole P.S."/>
            <person name="Venter S.N."/>
            <person name="James E.K."/>
        </authorList>
    </citation>
    <scope>NUCLEOTIDE SEQUENCE [LARGE SCALE GENOMIC DNA]</scope>
    <source>
        <strain evidence="20 21">JPY 581</strain>
    </source>
</reference>
<dbReference type="GO" id="GO:0006508">
    <property type="term" value="P:proteolysis"/>
    <property type="evidence" value="ECO:0007669"/>
    <property type="project" value="UniProtKB-KW"/>
</dbReference>
<feature type="active site" description="Acyl-ester intermediate" evidence="16">
    <location>
        <position position="304"/>
    </location>
</feature>
<keyword evidence="13 16" id="KW-0717">Septation</keyword>
<evidence type="ECO:0000313" key="21">
    <source>
        <dbReference type="Proteomes" id="UP000235777"/>
    </source>
</evidence>
<dbReference type="InterPro" id="IPR001460">
    <property type="entry name" value="PCN-bd_Tpept"/>
</dbReference>
<dbReference type="HAMAP" id="MF_02080">
    <property type="entry name" value="FtsI_transpept"/>
    <property type="match status" value="1"/>
</dbReference>
<dbReference type="Gene3D" id="3.90.1310.10">
    <property type="entry name" value="Penicillin-binding protein 2a (Domain 2)"/>
    <property type="match status" value="1"/>
</dbReference>
<dbReference type="GO" id="GO:0009002">
    <property type="term" value="F:serine-type D-Ala-D-Ala carboxypeptidase activity"/>
    <property type="evidence" value="ECO:0007669"/>
    <property type="project" value="UniProtKB-UniRule"/>
</dbReference>
<gene>
    <name evidence="16" type="primary">ftsI</name>
    <name evidence="20" type="ORF">C0Z20_15815</name>
</gene>
<evidence type="ECO:0000256" key="9">
    <source>
        <dbReference type="ARBA" id="ARBA00022960"/>
    </source>
</evidence>
<evidence type="ECO:0000256" key="11">
    <source>
        <dbReference type="ARBA" id="ARBA00022989"/>
    </source>
</evidence>
<dbReference type="GO" id="GO:0008360">
    <property type="term" value="P:regulation of cell shape"/>
    <property type="evidence" value="ECO:0007669"/>
    <property type="project" value="UniProtKB-KW"/>
</dbReference>
<keyword evidence="4 16" id="KW-0132">Cell division</keyword>
<evidence type="ECO:0000256" key="10">
    <source>
        <dbReference type="ARBA" id="ARBA00022984"/>
    </source>
</evidence>
<keyword evidence="5 16" id="KW-0121">Carboxypeptidase</keyword>
<evidence type="ECO:0000256" key="14">
    <source>
        <dbReference type="ARBA" id="ARBA00023306"/>
    </source>
</evidence>
<dbReference type="GO" id="GO:0071555">
    <property type="term" value="P:cell wall organization"/>
    <property type="evidence" value="ECO:0007669"/>
    <property type="project" value="UniProtKB-KW"/>
</dbReference>
<comment type="caution">
    <text evidence="20">The sequence shown here is derived from an EMBL/GenBank/DDBJ whole genome shotgun (WGS) entry which is preliminary data.</text>
</comment>
<keyword evidence="10 16" id="KW-0573">Peptidoglycan synthesis</keyword>
<name>A0A2N7X2G8_9BURK</name>
<evidence type="ECO:0000259" key="19">
    <source>
        <dbReference type="Pfam" id="PF03717"/>
    </source>
</evidence>
<dbReference type="Proteomes" id="UP000235777">
    <property type="component" value="Unassembled WGS sequence"/>
</dbReference>
<keyword evidence="14 16" id="KW-0131">Cell cycle</keyword>
<dbReference type="GO" id="GO:0009252">
    <property type="term" value="P:peptidoglycan biosynthetic process"/>
    <property type="evidence" value="ECO:0007669"/>
    <property type="project" value="UniProtKB-UniRule"/>
</dbReference>
<evidence type="ECO:0000256" key="1">
    <source>
        <dbReference type="ARBA" id="ARBA00004370"/>
    </source>
</evidence>
<keyword evidence="3 16" id="KW-0997">Cell inner membrane</keyword>
<evidence type="ECO:0000256" key="3">
    <source>
        <dbReference type="ARBA" id="ARBA00022519"/>
    </source>
</evidence>
<dbReference type="UniPathway" id="UPA00219"/>
<feature type="domain" description="Penicillin-binding protein transpeptidase" evidence="18">
    <location>
        <begin position="257"/>
        <end position="564"/>
    </location>
</feature>
<dbReference type="OrthoDB" id="9789078at2"/>
<keyword evidence="9 16" id="KW-0133">Cell shape</keyword>
<dbReference type="SUPFAM" id="SSF56601">
    <property type="entry name" value="beta-lactamase/transpeptidase-like"/>
    <property type="match status" value="1"/>
</dbReference>
<comment type="subcellular location">
    <subcellularLocation>
        <location evidence="16">Cell inner membrane</location>
        <topology evidence="16">Single-pass membrane protein</topology>
    </subcellularLocation>
    <subcellularLocation>
        <location evidence="1">Membrane</location>
    </subcellularLocation>
</comment>
<comment type="similarity">
    <text evidence="16">Belongs to the transpeptidase family. FtsI subfamily.</text>
</comment>
<dbReference type="Gene3D" id="3.30.450.330">
    <property type="match status" value="1"/>
</dbReference>
<proteinExistence type="inferred from homology"/>
<keyword evidence="12 16" id="KW-0472">Membrane</keyword>
<dbReference type="EC" id="3.4.16.4" evidence="16"/>
<feature type="transmembrane region" description="Helical" evidence="16">
    <location>
        <begin position="30"/>
        <end position="49"/>
    </location>
</feature>
<evidence type="ECO:0000313" key="20">
    <source>
        <dbReference type="EMBL" id="PMS35800.1"/>
    </source>
</evidence>
<keyword evidence="6 16" id="KW-0645">Protease</keyword>
<comment type="pathway">
    <text evidence="16">Cell wall biogenesis; peptidoglycan biosynthesis.</text>
</comment>
<evidence type="ECO:0000256" key="6">
    <source>
        <dbReference type="ARBA" id="ARBA00022670"/>
    </source>
</evidence>
<dbReference type="SUPFAM" id="SSF56519">
    <property type="entry name" value="Penicillin binding protein dimerisation domain"/>
    <property type="match status" value="1"/>
</dbReference>
<dbReference type="Pfam" id="PF03717">
    <property type="entry name" value="PBP_dimer"/>
    <property type="match status" value="1"/>
</dbReference>
<evidence type="ECO:0000256" key="17">
    <source>
        <dbReference type="SAM" id="MobiDB-lite"/>
    </source>
</evidence>
<organism evidence="20 21">
    <name type="scientific">Trinickia symbiotica</name>
    <dbReference type="NCBI Taxonomy" id="863227"/>
    <lineage>
        <taxon>Bacteria</taxon>
        <taxon>Pseudomonadati</taxon>
        <taxon>Pseudomonadota</taxon>
        <taxon>Betaproteobacteria</taxon>
        <taxon>Burkholderiales</taxon>
        <taxon>Burkholderiaceae</taxon>
        <taxon>Trinickia</taxon>
    </lineage>
</organism>
<comment type="function">
    <text evidence="16">Catalyzes cross-linking of the peptidoglycan cell wall at the division septum.</text>
</comment>
<keyword evidence="15 16" id="KW-0961">Cell wall biogenesis/degradation</keyword>
<evidence type="ECO:0000256" key="15">
    <source>
        <dbReference type="ARBA" id="ARBA00023316"/>
    </source>
</evidence>
<dbReference type="AlphaFoldDB" id="A0A2N7X2G8"/>
<comment type="catalytic activity">
    <reaction evidence="16">
        <text>Preferential cleavage: (Ac)2-L-Lys-D-Ala-|-D-Ala. Also transpeptidation of peptidyl-alanyl moieties that are N-acyl substituents of D-alanine.</text>
        <dbReference type="EC" id="3.4.16.4"/>
    </reaction>
</comment>